<dbReference type="GO" id="GO:0015824">
    <property type="term" value="P:proline transport"/>
    <property type="evidence" value="ECO:0007669"/>
    <property type="project" value="UniProtKB-UniRule"/>
</dbReference>
<feature type="transmembrane region" description="Helical" evidence="14">
    <location>
        <begin position="332"/>
        <end position="360"/>
    </location>
</feature>
<evidence type="ECO:0000313" key="15">
    <source>
        <dbReference type="EMBL" id="EAR11933.1"/>
    </source>
</evidence>
<evidence type="ECO:0000256" key="7">
    <source>
        <dbReference type="ARBA" id="ARBA00022989"/>
    </source>
</evidence>
<dbReference type="eggNOG" id="COG0591">
    <property type="taxonomic scope" value="Bacteria"/>
</dbReference>
<evidence type="ECO:0000256" key="2">
    <source>
        <dbReference type="ARBA" id="ARBA00006434"/>
    </source>
</evidence>
<comment type="function">
    <text evidence="14">Catalyzes the sodium-dependent uptake of extracellular L-proline.</text>
</comment>
<evidence type="ECO:0000256" key="6">
    <source>
        <dbReference type="ARBA" id="ARBA00022847"/>
    </source>
</evidence>
<comment type="subcellular location">
    <subcellularLocation>
        <location evidence="1 14">Cell membrane</location>
        <topology evidence="1 14">Multi-pass membrane protein</topology>
    </subcellularLocation>
</comment>
<dbReference type="PANTHER" id="PTHR48086">
    <property type="entry name" value="SODIUM/PROLINE SYMPORTER-RELATED"/>
    <property type="match status" value="1"/>
</dbReference>
<keyword evidence="8 14" id="KW-0915">Sodium</keyword>
<comment type="catalytic activity">
    <reaction evidence="12">
        <text>L-proline(in) + Na(+)(in) = L-proline(out) + Na(+)(out)</text>
        <dbReference type="Rhea" id="RHEA:28967"/>
        <dbReference type="ChEBI" id="CHEBI:29101"/>
        <dbReference type="ChEBI" id="CHEBI:60039"/>
    </reaction>
</comment>
<feature type="transmembrane region" description="Helical" evidence="14">
    <location>
        <begin position="6"/>
        <end position="25"/>
    </location>
</feature>
<dbReference type="Gene3D" id="1.20.1730.10">
    <property type="entry name" value="Sodium/glucose cotransporter"/>
    <property type="match status" value="1"/>
</dbReference>
<dbReference type="OrthoDB" id="9814523at2"/>
<protein>
    <recommendedName>
        <fullName evidence="14">Sodium/proline symporter</fullName>
    </recommendedName>
    <alternativeName>
        <fullName evidence="14">Proline permease</fullName>
    </alternativeName>
</protein>
<dbReference type="PANTHER" id="PTHR48086:SF3">
    <property type="entry name" value="SODIUM_PROLINE SYMPORTER"/>
    <property type="match status" value="1"/>
</dbReference>
<evidence type="ECO:0000256" key="9">
    <source>
        <dbReference type="ARBA" id="ARBA00023065"/>
    </source>
</evidence>
<dbReference type="PROSITE" id="PS50283">
    <property type="entry name" value="NA_SOLUT_SYMP_3"/>
    <property type="match status" value="1"/>
</dbReference>
<dbReference type="EMBL" id="AAOG01000003">
    <property type="protein sequence ID" value="EAR11933.1"/>
    <property type="molecule type" value="Genomic_DNA"/>
</dbReference>
<keyword evidence="10 14" id="KW-0472">Membrane</keyword>
<name>A4C1D0_9FLAO</name>
<keyword evidence="7 14" id="KW-1133">Transmembrane helix</keyword>
<evidence type="ECO:0000256" key="12">
    <source>
        <dbReference type="ARBA" id="ARBA00033708"/>
    </source>
</evidence>
<keyword evidence="5 14" id="KW-0812">Transmembrane</keyword>
<evidence type="ECO:0000256" key="11">
    <source>
        <dbReference type="ARBA" id="ARBA00023201"/>
    </source>
</evidence>
<dbReference type="NCBIfam" id="TIGR00813">
    <property type="entry name" value="sss"/>
    <property type="match status" value="1"/>
</dbReference>
<feature type="transmembrane region" description="Helical" evidence="14">
    <location>
        <begin position="163"/>
        <end position="186"/>
    </location>
</feature>
<accession>A4C1D0</accession>
<dbReference type="InterPro" id="IPR050277">
    <property type="entry name" value="Sodium:Solute_Symporter"/>
</dbReference>
<gene>
    <name evidence="15" type="ORF">PI23P_11387</name>
</gene>
<proteinExistence type="inferred from homology"/>
<comment type="similarity">
    <text evidence="2 13">Belongs to the sodium:solute symporter (SSF) (TC 2.A.21) family.</text>
</comment>
<dbReference type="Pfam" id="PF00474">
    <property type="entry name" value="SSF"/>
    <property type="match status" value="1"/>
</dbReference>
<evidence type="ECO:0000256" key="4">
    <source>
        <dbReference type="ARBA" id="ARBA00022475"/>
    </source>
</evidence>
<feature type="transmembrane region" description="Helical" evidence="14">
    <location>
        <begin position="466"/>
        <end position="490"/>
    </location>
</feature>
<keyword evidence="3 14" id="KW-0813">Transport</keyword>
<keyword evidence="9 14" id="KW-0406">Ion transport</keyword>
<dbReference type="GO" id="GO:0005298">
    <property type="term" value="F:proline:sodium symporter activity"/>
    <property type="evidence" value="ECO:0007669"/>
    <property type="project" value="UniProtKB-UniRule"/>
</dbReference>
<feature type="transmembrane region" description="Helical" evidence="14">
    <location>
        <begin position="278"/>
        <end position="302"/>
    </location>
</feature>
<dbReference type="Proteomes" id="UP000003053">
    <property type="component" value="Unassembled WGS sequence"/>
</dbReference>
<organism evidence="15 16">
    <name type="scientific">Polaribacter irgensii 23-P</name>
    <dbReference type="NCBI Taxonomy" id="313594"/>
    <lineage>
        <taxon>Bacteria</taxon>
        <taxon>Pseudomonadati</taxon>
        <taxon>Bacteroidota</taxon>
        <taxon>Flavobacteriia</taxon>
        <taxon>Flavobacteriales</taxon>
        <taxon>Flavobacteriaceae</taxon>
    </lineage>
</organism>
<dbReference type="STRING" id="313594.PI23P_11387"/>
<evidence type="ECO:0000256" key="13">
    <source>
        <dbReference type="RuleBase" id="RU362091"/>
    </source>
</evidence>
<feature type="transmembrane region" description="Helical" evidence="14">
    <location>
        <begin position="381"/>
        <end position="403"/>
    </location>
</feature>
<evidence type="ECO:0000256" key="1">
    <source>
        <dbReference type="ARBA" id="ARBA00004651"/>
    </source>
</evidence>
<evidence type="ECO:0000256" key="3">
    <source>
        <dbReference type="ARBA" id="ARBA00022448"/>
    </source>
</evidence>
<comment type="caution">
    <text evidence="15">The sequence shown here is derived from an EMBL/GenBank/DDBJ whole genome shotgun (WGS) entry which is preliminary data.</text>
</comment>
<feature type="transmembrane region" description="Helical" evidence="14">
    <location>
        <begin position="72"/>
        <end position="92"/>
    </location>
</feature>
<feature type="transmembrane region" description="Helical" evidence="14">
    <location>
        <begin position="441"/>
        <end position="460"/>
    </location>
</feature>
<reference evidence="15 16" key="1">
    <citation type="submission" date="2006-02" db="EMBL/GenBank/DDBJ databases">
        <authorList>
            <person name="Murray A."/>
            <person name="Staley J."/>
            <person name="Ferriera S."/>
            <person name="Johnson J."/>
            <person name="Kravitz S."/>
            <person name="Halpern A."/>
            <person name="Remington K."/>
            <person name="Beeson K."/>
            <person name="Tran B."/>
            <person name="Rogers Y.-H."/>
            <person name="Friedman R."/>
            <person name="Venter J.C."/>
        </authorList>
    </citation>
    <scope>NUCLEOTIDE SEQUENCE [LARGE SCALE GENOMIC DNA]</scope>
    <source>
        <strain evidence="15 16">23-P</strain>
    </source>
</reference>
<keyword evidence="4 14" id="KW-1003">Cell membrane</keyword>
<keyword evidence="14" id="KW-0029">Amino-acid transport</keyword>
<sequence>MEDPNFIIKIAVLAFYVGILFFIGIMASRRVKSMSDYYVGGKKMGFWAVAFSARATGESGWLLIGLTGMGAIAGYSGYWVVAGELLGVFISWQYMAKRFKKRSDAYGAITIPDYLQSHFQSSTHTLRIISAAVLVIFIVIYVASQIDVTGIAFKSMLGIDYKIGAIIGFVIVLAYIFIGGFIAAVWSDLFQGLLMFLGLVLLPIVIWFSMDHGAGVTEGLNAIDPTLTQIMGRSSDGWMNLFTILGFSMIGLGFLGSPQVYVRFMSIKNSKEIDKGKWVATAFTLLTDAAAVTIGILARIYFTKEGQDPETILGNSGENVLSMVTEEFLPTILVAIFVAIVLSAIMSTIDSLLILASSAITRDFYQKIFRPEIKDESLTKISRISTVIMAFTALIIAMIINYVSPDRQVFWVILFGWSGIAATFCPVIILSLFWKGYSEKGAIASMISGFMSVIVFNFFFKEMASVGAYFIALDVLTPSFAVAMLVGFLVSKKYPPRTKAVQMIEEIDAAPEKE</sequence>
<dbReference type="HOGENOM" id="CLU_018808_15_2_10"/>
<dbReference type="CDD" id="cd11475">
    <property type="entry name" value="SLC5sbd_PutP"/>
    <property type="match status" value="1"/>
</dbReference>
<dbReference type="InterPro" id="IPR001734">
    <property type="entry name" value="Na/solute_symporter"/>
</dbReference>
<evidence type="ECO:0000256" key="14">
    <source>
        <dbReference type="RuleBase" id="RU366012"/>
    </source>
</evidence>
<dbReference type="GO" id="GO:0031402">
    <property type="term" value="F:sodium ion binding"/>
    <property type="evidence" value="ECO:0007669"/>
    <property type="project" value="UniProtKB-UniRule"/>
</dbReference>
<dbReference type="RefSeq" id="WP_004570893.1">
    <property type="nucleotide sequence ID" value="NZ_CH724148.1"/>
</dbReference>
<dbReference type="InterPro" id="IPR011851">
    <property type="entry name" value="Na/Pro_symporter"/>
</dbReference>
<evidence type="ECO:0000256" key="8">
    <source>
        <dbReference type="ARBA" id="ARBA00023053"/>
    </source>
</evidence>
<feature type="transmembrane region" description="Helical" evidence="14">
    <location>
        <begin position="125"/>
        <end position="143"/>
    </location>
</feature>
<dbReference type="GO" id="GO:0005886">
    <property type="term" value="C:plasma membrane"/>
    <property type="evidence" value="ECO:0007669"/>
    <property type="project" value="UniProtKB-SubCell"/>
</dbReference>
<feature type="transmembrane region" description="Helical" evidence="14">
    <location>
        <begin position="409"/>
        <end position="434"/>
    </location>
</feature>
<evidence type="ECO:0000256" key="10">
    <source>
        <dbReference type="ARBA" id="ARBA00023136"/>
    </source>
</evidence>
<evidence type="ECO:0000256" key="5">
    <source>
        <dbReference type="ARBA" id="ARBA00022692"/>
    </source>
</evidence>
<keyword evidence="16" id="KW-1185">Reference proteome</keyword>
<keyword evidence="11 14" id="KW-0739">Sodium transport</keyword>
<feature type="transmembrane region" description="Helical" evidence="14">
    <location>
        <begin position="237"/>
        <end position="257"/>
    </location>
</feature>
<feature type="transmembrane region" description="Helical" evidence="14">
    <location>
        <begin position="193"/>
        <end position="210"/>
    </location>
</feature>
<dbReference type="AlphaFoldDB" id="A4C1D0"/>
<evidence type="ECO:0000313" key="16">
    <source>
        <dbReference type="Proteomes" id="UP000003053"/>
    </source>
</evidence>
<dbReference type="InterPro" id="IPR038377">
    <property type="entry name" value="Na/Glc_symporter_sf"/>
</dbReference>
<keyword evidence="6 14" id="KW-0769">Symport</keyword>